<evidence type="ECO:0000313" key="2">
    <source>
        <dbReference type="Proteomes" id="UP000050996"/>
    </source>
</evidence>
<sequence length="91" mass="10938">MWRAVIAAIRKKTPYWRLFLYSFVFMIKQKEGMTMKRNNKFEADEVVILISTGEKVTINKSSYIANMKRYSYTIKENPSMFYFEDELQTID</sequence>
<organism evidence="1 2">
    <name type="scientific">Cytobacillus solani</name>
    <dbReference type="NCBI Taxonomy" id="1637975"/>
    <lineage>
        <taxon>Bacteria</taxon>
        <taxon>Bacillati</taxon>
        <taxon>Bacillota</taxon>
        <taxon>Bacilli</taxon>
        <taxon>Bacillales</taxon>
        <taxon>Bacillaceae</taxon>
        <taxon>Cytobacillus</taxon>
    </lineage>
</organism>
<gene>
    <name evidence="1" type="ORF">AN957_13955</name>
</gene>
<comment type="caution">
    <text evidence="1">The sequence shown here is derived from an EMBL/GenBank/DDBJ whole genome shotgun (WGS) entry which is preliminary data.</text>
</comment>
<keyword evidence="2" id="KW-1185">Reference proteome</keyword>
<dbReference type="EMBL" id="LJIX01000006">
    <property type="protein sequence ID" value="KQL19554.1"/>
    <property type="molecule type" value="Genomic_DNA"/>
</dbReference>
<protein>
    <submittedName>
        <fullName evidence="1">Uncharacterized protein</fullName>
    </submittedName>
</protein>
<proteinExistence type="predicted"/>
<dbReference type="RefSeq" id="WP_053476090.1">
    <property type="nucleotide sequence ID" value="NZ_CP041305.1"/>
</dbReference>
<dbReference type="PATRIC" id="fig|1637975.4.peg.2653"/>
<reference evidence="1 2" key="1">
    <citation type="submission" date="2015-09" db="EMBL/GenBank/DDBJ databases">
        <title>Genome sequencing project for genomic taxonomy and phylogenomics of Bacillus-like bacteria.</title>
        <authorList>
            <person name="Liu B."/>
            <person name="Wang J."/>
            <person name="Zhu Y."/>
            <person name="Liu G."/>
            <person name="Chen Q."/>
            <person name="Chen Z."/>
            <person name="Lan J."/>
            <person name="Che J."/>
            <person name="Ge C."/>
            <person name="Shi H."/>
            <person name="Pan Z."/>
            <person name="Liu X."/>
        </authorList>
    </citation>
    <scope>NUCLEOTIDE SEQUENCE [LARGE SCALE GENOMIC DNA]</scope>
    <source>
        <strain evidence="1 2">FJAT-18043</strain>
    </source>
</reference>
<evidence type="ECO:0000313" key="1">
    <source>
        <dbReference type="EMBL" id="KQL19554.1"/>
    </source>
</evidence>
<dbReference type="Proteomes" id="UP000050996">
    <property type="component" value="Unassembled WGS sequence"/>
</dbReference>
<name>A0A0Q3VHU0_9BACI</name>
<dbReference type="AlphaFoldDB" id="A0A0Q3VHU0"/>
<accession>A0A0Q3VHU0</accession>